<evidence type="ECO:0000259" key="1">
    <source>
        <dbReference type="PROSITE" id="PS50006"/>
    </source>
</evidence>
<keyword evidence="3" id="KW-1185">Reference proteome</keyword>
<dbReference type="Pfam" id="PF20232">
    <property type="entry name" value="T6SS_FHA_C"/>
    <property type="match status" value="1"/>
</dbReference>
<proteinExistence type="predicted"/>
<evidence type="ECO:0000313" key="3">
    <source>
        <dbReference type="Proteomes" id="UP001046350"/>
    </source>
</evidence>
<dbReference type="InterPro" id="IPR017735">
    <property type="entry name" value="T6SS_FHA"/>
</dbReference>
<dbReference type="Proteomes" id="UP001046350">
    <property type="component" value="Chromosome"/>
</dbReference>
<name>A0ABX8MYE5_9PSED</name>
<sequence length="393" mass="43025">MELVLEIQNTRQLIPQHARTCLFGADGGTIGRAGDCQWTIPDGKKHLSGHHARVSCERGVFYLTDLSRNGVFTGSGVQLPRGEPFRIEHDSVFRLCDFEIRARLVREPARFDGEIGRPTAAGSIIPDDAFLDLDPLNAFKAPAGADDAFATAWREPAQRSDAARIDTENLIVPELVPEPVAAPVYEAPAPRGEGVSEQFWARFGQALGVDLQALDGPAREALAVKAAGLLNQSIAGLQQSLRTRSDLKNELRLGHTTAQQSSRNPLRQAGDSGQALRLMLQPGQAGQGSAEQALARGFRDLQAHQVALLAGSRAVVHSTLEHFTPSQLSLRFERERGKPLVATSGSRWRAFQRYHQALSLDDDFAERLLARDFAQAYEEQVRLIATLHSEHEG</sequence>
<reference evidence="2" key="1">
    <citation type="journal article" date="2021" name="Microorganisms">
        <title>The Ever-Expanding Pseudomonas Genus: Description of 43 New Species and Partition of the Pseudomonas putida Group.</title>
        <authorList>
            <person name="Girard L."/>
            <person name="Lood C."/>
            <person name="Hofte M."/>
            <person name="Vandamme P."/>
            <person name="Rokni-Zadeh H."/>
            <person name="van Noort V."/>
            <person name="Lavigne R."/>
            <person name="De Mot R."/>
        </authorList>
    </citation>
    <scope>NUCLEOTIDE SEQUENCE</scope>
    <source>
        <strain evidence="2">COW40</strain>
    </source>
</reference>
<gene>
    <name evidence="2" type="primary">tagH</name>
    <name evidence="2" type="ORF">KSS94_14550</name>
</gene>
<evidence type="ECO:0000313" key="2">
    <source>
        <dbReference type="EMBL" id="QXH49174.1"/>
    </source>
</evidence>
<accession>A0ABX8MYE5</accession>
<dbReference type="InterPro" id="IPR000253">
    <property type="entry name" value="FHA_dom"/>
</dbReference>
<dbReference type="EMBL" id="CP077076">
    <property type="protein sequence ID" value="QXH49174.1"/>
    <property type="molecule type" value="Genomic_DNA"/>
</dbReference>
<dbReference type="InterPro" id="IPR046883">
    <property type="entry name" value="T6SS_FHA_C"/>
</dbReference>
<protein>
    <submittedName>
        <fullName evidence="2">Type VI secretion system-associated FHA domain protein TagH</fullName>
    </submittedName>
</protein>
<feature type="domain" description="FHA" evidence="1">
    <location>
        <begin position="28"/>
        <end position="72"/>
    </location>
</feature>
<dbReference type="RefSeq" id="WP_217838798.1">
    <property type="nucleotide sequence ID" value="NZ_CP077076.1"/>
</dbReference>
<dbReference type="PROSITE" id="PS50006">
    <property type="entry name" value="FHA_DOMAIN"/>
    <property type="match status" value="1"/>
</dbReference>
<dbReference type="NCBIfam" id="TIGR03354">
    <property type="entry name" value="VI_FHA"/>
    <property type="match status" value="1"/>
</dbReference>
<organism evidence="2 3">
    <name type="scientific">Pseudomonas fakonensis</name>
    <dbReference type="NCBI Taxonomy" id="2842355"/>
    <lineage>
        <taxon>Bacteria</taxon>
        <taxon>Pseudomonadati</taxon>
        <taxon>Pseudomonadota</taxon>
        <taxon>Gammaproteobacteria</taxon>
        <taxon>Pseudomonadales</taxon>
        <taxon>Pseudomonadaceae</taxon>
        <taxon>Pseudomonas</taxon>
    </lineage>
</organism>
<dbReference type="CDD" id="cd00060">
    <property type="entry name" value="FHA"/>
    <property type="match status" value="1"/>
</dbReference>
<dbReference type="Pfam" id="PF00498">
    <property type="entry name" value="FHA"/>
    <property type="match status" value="1"/>
</dbReference>